<name>A0ABV4MDL7_9VIBR</name>
<dbReference type="EMBL" id="JBGOOS010000002">
    <property type="protein sequence ID" value="MEZ8207643.1"/>
    <property type="molecule type" value="Genomic_DNA"/>
</dbReference>
<dbReference type="InterPro" id="IPR027417">
    <property type="entry name" value="P-loop_NTPase"/>
</dbReference>
<keyword evidence="2" id="KW-0378">Hydrolase</keyword>
<reference evidence="2 3" key="1">
    <citation type="submission" date="2024-06" db="EMBL/GenBank/DDBJ databases">
        <authorList>
            <person name="Steensen K."/>
            <person name="Seneca J."/>
            <person name="Bartlau N."/>
            <person name="Yu A.X."/>
            <person name="Polz M.F."/>
        </authorList>
    </citation>
    <scope>NUCLEOTIDE SEQUENCE [LARGE SCALE GENOMIC DNA]</scope>
    <source>
        <strain evidence="2 3">1F146</strain>
    </source>
</reference>
<keyword evidence="2" id="KW-0347">Helicase</keyword>
<keyword evidence="2" id="KW-0067">ATP-binding</keyword>
<dbReference type="Pfam" id="PF04851">
    <property type="entry name" value="ResIII"/>
    <property type="match status" value="1"/>
</dbReference>
<keyword evidence="2" id="KW-0547">Nucleotide-binding</keyword>
<evidence type="ECO:0000313" key="3">
    <source>
        <dbReference type="Proteomes" id="UP001569151"/>
    </source>
</evidence>
<comment type="caution">
    <text evidence="2">The sequence shown here is derived from an EMBL/GenBank/DDBJ whole genome shotgun (WGS) entry which is preliminary data.</text>
</comment>
<dbReference type="GO" id="GO:0004386">
    <property type="term" value="F:helicase activity"/>
    <property type="evidence" value="ECO:0007669"/>
    <property type="project" value="UniProtKB-KW"/>
</dbReference>
<evidence type="ECO:0000313" key="2">
    <source>
        <dbReference type="EMBL" id="MEZ8207643.1"/>
    </source>
</evidence>
<dbReference type="Gene3D" id="3.40.50.300">
    <property type="entry name" value="P-loop containing nucleotide triphosphate hydrolases"/>
    <property type="match status" value="1"/>
</dbReference>
<dbReference type="SUPFAM" id="SSF52540">
    <property type="entry name" value="P-loop containing nucleoside triphosphate hydrolases"/>
    <property type="match status" value="1"/>
</dbReference>
<dbReference type="InterPro" id="IPR006935">
    <property type="entry name" value="Helicase/UvrB_N"/>
</dbReference>
<accession>A0ABV4MDL7</accession>
<proteinExistence type="predicted"/>
<dbReference type="PANTHER" id="PTHR47396:SF1">
    <property type="entry name" value="ATP-DEPENDENT HELICASE IRC3-RELATED"/>
    <property type="match status" value="1"/>
</dbReference>
<dbReference type="InterPro" id="IPR050742">
    <property type="entry name" value="Helicase_Restrict-Modif_Enz"/>
</dbReference>
<gene>
    <name evidence="2" type="ORF">ACED39_02500</name>
</gene>
<dbReference type="RefSeq" id="WP_371717565.1">
    <property type="nucleotide sequence ID" value="NZ_JBGOOF010000002.1"/>
</dbReference>
<sequence>MLRKWQAECVAQAMKKYESGSNHFFCQATPGAGKSIMSATLAKALLDKGMIDLILCFSPSVAVADGMRATFSTTINCPFNGCLGSIGQSATLVTYHHEDPQSEIKAYQTGTTQWIVSVGMISEGTDIPRLQVCCHISSVKTELYFRQVLGRILRVNNSPNQQAWLYTFAEQNLIEYAERIEHDIPETCLFVKIGKEEDYSELQAAGQGDEVESEPTKTIKGYNQLEWGAQSKHSNSDRGSDDIYDEIWLGQFRERVVSAFL</sequence>
<evidence type="ECO:0000259" key="1">
    <source>
        <dbReference type="Pfam" id="PF04851"/>
    </source>
</evidence>
<dbReference type="PANTHER" id="PTHR47396">
    <property type="entry name" value="TYPE I RESTRICTION ENZYME ECOKI R PROTEIN"/>
    <property type="match status" value="1"/>
</dbReference>
<keyword evidence="3" id="KW-1185">Reference proteome</keyword>
<feature type="domain" description="Helicase/UvrB N-terminal" evidence="1">
    <location>
        <begin position="2"/>
        <end position="80"/>
    </location>
</feature>
<organism evidence="2 3">
    <name type="scientific">Vibrio bivalvicida</name>
    <dbReference type="NCBI Taxonomy" id="1276888"/>
    <lineage>
        <taxon>Bacteria</taxon>
        <taxon>Pseudomonadati</taxon>
        <taxon>Pseudomonadota</taxon>
        <taxon>Gammaproteobacteria</taxon>
        <taxon>Vibrionales</taxon>
        <taxon>Vibrionaceae</taxon>
        <taxon>Vibrio</taxon>
        <taxon>Vibrio oreintalis group</taxon>
    </lineage>
</organism>
<protein>
    <submittedName>
        <fullName evidence="2">DEAD/DEAH box helicase family protein</fullName>
    </submittedName>
</protein>
<dbReference type="Proteomes" id="UP001569151">
    <property type="component" value="Unassembled WGS sequence"/>
</dbReference>